<sequence length="572" mass="67614">MSYHDMTIKDIVGKISTNEVYLPAIQRRFVWGYEQIEKLFDSIMLGYPIGTFLFWKVEKSQANDYTFYKFIQEYHQRDNYLNELAPKPEMKDWIIGVLDGQQRLSSMYLALQGSYSYKKPRARWDNDDAFPKRLFYFNLLRDEFDEDEGITYEFKFLTDSEAEYIDEKHFWIPVKEALKWKEATDYIAYATRKNYLSNSIFIKNLTLLWQRIIQDKIINYFEVEAKELDSILDIFTRVNSGGTVLSKSDLLFSTIVANWEKAREEIEELLKNINNKGEKFNFDNDFIMRLCLVLTDCPVLFNVKNFKKENIQIIRNNWDGIKDAIKRTVDLLVEFGFSQENLTSRNSIIPIAYHIFKGGCLSNDDKKNFKIYLITSLLKQTYGGKGDQVLDSIRNALREEIDGNYVIKNENFTIDILINHKLPADKTLTFTKEDIEELFEYKKSPYTFMVLSILYPHLKLGQVKFHQDHLHPISAFTNTNLKKSGIDISKLKKWYEDKDKLANLQLLEGIENESKNKTPLKDWIENKIDNKPLYKTTNYIPNLDLSLNNFELFIEERKKLMINELVKFLRVK</sequence>
<dbReference type="PANTHER" id="PTHR37292:SF2">
    <property type="entry name" value="DUF262 DOMAIN-CONTAINING PROTEIN"/>
    <property type="match status" value="1"/>
</dbReference>
<dbReference type="Proteomes" id="UP001194098">
    <property type="component" value="Unassembled WGS sequence"/>
</dbReference>
<evidence type="ECO:0000259" key="1">
    <source>
        <dbReference type="Pfam" id="PF03235"/>
    </source>
</evidence>
<dbReference type="RefSeq" id="WP_171779932.1">
    <property type="nucleotide sequence ID" value="NZ_JABAGV010000007.1"/>
</dbReference>
<dbReference type="Pfam" id="PF03235">
    <property type="entry name" value="GmrSD_N"/>
    <property type="match status" value="1"/>
</dbReference>
<accession>A0AAW3W4U1</accession>
<dbReference type="EMBL" id="JABAGV010000007">
    <property type="protein sequence ID" value="MBC2473919.1"/>
    <property type="molecule type" value="Genomic_DNA"/>
</dbReference>
<evidence type="ECO:0000313" key="2">
    <source>
        <dbReference type="EMBL" id="MBC2473919.1"/>
    </source>
</evidence>
<proteinExistence type="predicted"/>
<name>A0AAW3W4U1_CLOBE</name>
<reference evidence="2" key="1">
    <citation type="submission" date="2020-04" db="EMBL/GenBank/DDBJ databases">
        <authorList>
            <person name="Brown S."/>
        </authorList>
    </citation>
    <scope>NUCLEOTIDE SEQUENCE</scope>
    <source>
        <strain evidence="2">DJ015</strain>
    </source>
</reference>
<organism evidence="2 3">
    <name type="scientific">Clostridium beijerinckii</name>
    <name type="common">Clostridium MP</name>
    <dbReference type="NCBI Taxonomy" id="1520"/>
    <lineage>
        <taxon>Bacteria</taxon>
        <taxon>Bacillati</taxon>
        <taxon>Bacillota</taxon>
        <taxon>Clostridia</taxon>
        <taxon>Eubacteriales</taxon>
        <taxon>Clostridiaceae</taxon>
        <taxon>Clostridium</taxon>
    </lineage>
</organism>
<comment type="caution">
    <text evidence="2">The sequence shown here is derived from an EMBL/GenBank/DDBJ whole genome shotgun (WGS) entry which is preliminary data.</text>
</comment>
<evidence type="ECO:0000313" key="3">
    <source>
        <dbReference type="Proteomes" id="UP001194098"/>
    </source>
</evidence>
<dbReference type="InterPro" id="IPR004919">
    <property type="entry name" value="GmrSD_N"/>
</dbReference>
<dbReference type="AlphaFoldDB" id="A0AAW3W4U1"/>
<reference evidence="2" key="2">
    <citation type="journal article" date="2022" name="Nat. Biotechnol.">
        <title>Carbon-negative production of acetone and isopropanol by gas fermentation at industrial pilot scale.</title>
        <authorList>
            <person name="Liew F.E."/>
            <person name="Nogle R."/>
            <person name="Abdalla T."/>
            <person name="Rasor B.J."/>
            <person name="Canter C."/>
            <person name="Jensen R.O."/>
            <person name="Wang L."/>
            <person name="Strutz J."/>
            <person name="Chirania P."/>
            <person name="De Tissera S."/>
            <person name="Mueller A.P."/>
            <person name="Ruan Z."/>
            <person name="Gao A."/>
            <person name="Tran L."/>
            <person name="Engle N.L."/>
            <person name="Bromley J.C."/>
            <person name="Daniell J."/>
            <person name="Conrado R."/>
            <person name="Tschaplinski T.J."/>
            <person name="Giannone R.J."/>
            <person name="Hettich R.L."/>
            <person name="Karim A.S."/>
            <person name="Simpson S.D."/>
            <person name="Brown S.D."/>
            <person name="Leang C."/>
            <person name="Jewett M.C."/>
            <person name="Kopke M."/>
        </authorList>
    </citation>
    <scope>NUCLEOTIDE SEQUENCE</scope>
    <source>
        <strain evidence="2">DJ015</strain>
    </source>
</reference>
<feature type="domain" description="GmrSD restriction endonucleases N-terminal" evidence="1">
    <location>
        <begin position="8"/>
        <end position="254"/>
    </location>
</feature>
<gene>
    <name evidence="2" type="ORF">HGI39_04180</name>
</gene>
<dbReference type="PANTHER" id="PTHR37292">
    <property type="entry name" value="VNG6097C"/>
    <property type="match status" value="1"/>
</dbReference>
<protein>
    <submittedName>
        <fullName evidence="2">DUF262 domain-containing protein</fullName>
    </submittedName>
</protein>